<name>A0A4S2LDY5_OPIFE</name>
<proteinExistence type="predicted"/>
<reference evidence="5 6" key="1">
    <citation type="journal article" date="2019" name="BMC Genomics">
        <title>New insights from Opisthorchis felineus genome: update on genomics of the epidemiologically important liver flukes.</title>
        <authorList>
            <person name="Ershov N.I."/>
            <person name="Mordvinov V.A."/>
            <person name="Prokhortchouk E.B."/>
            <person name="Pakharukova M.Y."/>
            <person name="Gunbin K.V."/>
            <person name="Ustyantsev K."/>
            <person name="Genaev M.A."/>
            <person name="Blinov A.G."/>
            <person name="Mazur A."/>
            <person name="Boulygina E."/>
            <person name="Tsygankova S."/>
            <person name="Khrameeva E."/>
            <person name="Chekanov N."/>
            <person name="Fan G."/>
            <person name="Xiao A."/>
            <person name="Zhang H."/>
            <person name="Xu X."/>
            <person name="Yang H."/>
            <person name="Solovyev V."/>
            <person name="Lee S.M."/>
            <person name="Liu X."/>
            <person name="Afonnikov D.A."/>
            <person name="Skryabin K.G."/>
        </authorList>
    </citation>
    <scope>NUCLEOTIDE SEQUENCE [LARGE SCALE GENOMIC DNA]</scope>
    <source>
        <strain evidence="5">AK-0245</strain>
        <tissue evidence="5">Whole organism</tissue>
    </source>
</reference>
<feature type="coiled-coil region" evidence="2">
    <location>
        <begin position="372"/>
        <end position="438"/>
    </location>
</feature>
<keyword evidence="6" id="KW-1185">Reference proteome</keyword>
<feature type="region of interest" description="Disordered" evidence="3">
    <location>
        <begin position="268"/>
        <end position="303"/>
    </location>
</feature>
<dbReference type="InterPro" id="IPR022782">
    <property type="entry name" value="AIP3-like_C"/>
</dbReference>
<gene>
    <name evidence="5" type="ORF">CRM22_009599</name>
</gene>
<feature type="compositionally biased region" description="Polar residues" evidence="3">
    <location>
        <begin position="718"/>
        <end position="730"/>
    </location>
</feature>
<evidence type="ECO:0000313" key="6">
    <source>
        <dbReference type="Proteomes" id="UP000308267"/>
    </source>
</evidence>
<keyword evidence="1 2" id="KW-0175">Coiled coil</keyword>
<evidence type="ECO:0000256" key="2">
    <source>
        <dbReference type="SAM" id="Coils"/>
    </source>
</evidence>
<protein>
    <recommendedName>
        <fullName evidence="4">Actin interacting protein 3-like C-terminal domain-containing protein</fullName>
    </recommendedName>
</protein>
<dbReference type="PANTHER" id="PTHR22741">
    <property type="entry name" value="P140CAP/SNIP-RELATED"/>
    <property type="match status" value="1"/>
</dbReference>
<feature type="compositionally biased region" description="Polar residues" evidence="3">
    <location>
        <begin position="751"/>
        <end position="767"/>
    </location>
</feature>
<dbReference type="InterPro" id="IPR051825">
    <property type="entry name" value="SRCIN1"/>
</dbReference>
<evidence type="ECO:0000256" key="3">
    <source>
        <dbReference type="SAM" id="MobiDB-lite"/>
    </source>
</evidence>
<feature type="region of interest" description="Disordered" evidence="3">
    <location>
        <begin position="90"/>
        <end position="116"/>
    </location>
</feature>
<evidence type="ECO:0000313" key="5">
    <source>
        <dbReference type="EMBL" id="TGZ58497.1"/>
    </source>
</evidence>
<sequence length="952" mass="106800">MIPGQPPQPSTSPTLPVYRQPLVYIAVPTGQNSIPSVNTGAPGQQLVQKTMPTDPNQHKAGQICTCPPEVHKALKEGRLIPNMKTLRIPTSHLESESKTSTSTLATSTPVHTSTSGISLNVQKPTVISPTLVANVGQPQGYRPVHLILIPTSSSAGLTQYIVSPNVANSTPKNNLTLTDRPQIPPDVLVTSAQTKQHASADTSGQTGQEIRIPVSCMESQLAHLSAWVQQLQKSPGTTITSHQLAGYSHRYCGANACRVVEGQTKAPSLDTELSYTPSNSSLDSAYSNRSTTSSDSGHNRGELVKPHLMPAVPEYHEAMNHPVRPQPQAVPTEAQTVTTVNHAGLDSTATHPEYCHVITAPNCSGPVNQTLIGQYRAEIQLLKNKLQLVLTELSNVRSELSILRRTEQTGMTQHREAIENIKEQVKRLTQNSIEVDNLPVHLARRSIDHELSLYSKEACETDEWIRDLDMAIEDLRVLALTRRCKIHLPDIETLNLHLTRIGQRLKNFKDELPKICGALRRVMDAEVRNINRNQKFIDTESNRIDEALERCKQMTSTLFTLKRLGSVQEHSVCENIPCVRTVREPTAEERRKLMDRIDTLMPDHQARERRIQEFEKLTKCKKRLTNPEASTHFGRILRFSEDPLHSHDFDDPEKEMKRLPRCDELEQAGEVSSKRTAARNEMSQKLSFFPSPTYAHPSWTDQTRLQEIESRSLREETQITPKIQMSSNSQEDLHQVEPNSLLEDEVVPDSPGTSQHQLKRSPSSSVMIPQPSIHKAPTILKWTSPTANLRSSTLCSNANHVRNRRSRVVFSRTVMVSNGLETTQLNCPSETDDEDDPAFHRACPRLTLDDMVINRTSEPWHSASRFDTKSCKQSSRQHTRFLRALETFTRPDKSESPFYNYLVDKSTDLMVPETEKSTPAVQRPRHHHNCQALRQNNKMIISPADVAFSSFN</sequence>
<evidence type="ECO:0000259" key="4">
    <source>
        <dbReference type="Pfam" id="PF03915"/>
    </source>
</evidence>
<dbReference type="Pfam" id="PF03915">
    <property type="entry name" value="AIP3"/>
    <property type="match status" value="1"/>
</dbReference>
<organism evidence="5 6">
    <name type="scientific">Opisthorchis felineus</name>
    <dbReference type="NCBI Taxonomy" id="147828"/>
    <lineage>
        <taxon>Eukaryota</taxon>
        <taxon>Metazoa</taxon>
        <taxon>Spiralia</taxon>
        <taxon>Lophotrochozoa</taxon>
        <taxon>Platyhelminthes</taxon>
        <taxon>Trematoda</taxon>
        <taxon>Digenea</taxon>
        <taxon>Opisthorchiida</taxon>
        <taxon>Opisthorchiata</taxon>
        <taxon>Opisthorchiidae</taxon>
        <taxon>Opisthorchis</taxon>
    </lineage>
</organism>
<dbReference type="PANTHER" id="PTHR22741:SF10">
    <property type="entry name" value="COILED-COIL DOMAIN-CONTAINING PROTEIN CG32809"/>
    <property type="match status" value="1"/>
</dbReference>
<feature type="domain" description="Actin interacting protein 3-like C-terminal" evidence="4">
    <location>
        <begin position="349"/>
        <end position="622"/>
    </location>
</feature>
<dbReference type="EMBL" id="SJOL01009264">
    <property type="protein sequence ID" value="TGZ58497.1"/>
    <property type="molecule type" value="Genomic_DNA"/>
</dbReference>
<dbReference type="Gene3D" id="1.20.58.1540">
    <property type="entry name" value="Actin interacting protein 3, C-terminal domain"/>
    <property type="match status" value="1"/>
</dbReference>
<dbReference type="GO" id="GO:0005737">
    <property type="term" value="C:cytoplasm"/>
    <property type="evidence" value="ECO:0007669"/>
    <property type="project" value="TreeGrafter"/>
</dbReference>
<feature type="compositionally biased region" description="Low complexity" evidence="3">
    <location>
        <begin position="98"/>
        <end position="108"/>
    </location>
</feature>
<dbReference type="STRING" id="147828.A0A4S2LDY5"/>
<dbReference type="AlphaFoldDB" id="A0A4S2LDY5"/>
<feature type="compositionally biased region" description="Polar residues" evidence="3">
    <location>
        <begin position="271"/>
        <end position="296"/>
    </location>
</feature>
<comment type="caution">
    <text evidence="5">The sequence shown here is derived from an EMBL/GenBank/DDBJ whole genome shotgun (WGS) entry which is preliminary data.</text>
</comment>
<dbReference type="OrthoDB" id="6022652at2759"/>
<evidence type="ECO:0000256" key="1">
    <source>
        <dbReference type="ARBA" id="ARBA00023054"/>
    </source>
</evidence>
<accession>A0A4S2LDY5</accession>
<dbReference type="Proteomes" id="UP000308267">
    <property type="component" value="Unassembled WGS sequence"/>
</dbReference>
<feature type="region of interest" description="Disordered" evidence="3">
    <location>
        <begin position="712"/>
        <end position="770"/>
    </location>
</feature>